<keyword evidence="2" id="KW-1133">Transmembrane helix</keyword>
<feature type="compositionally biased region" description="Basic and acidic residues" evidence="1">
    <location>
        <begin position="4348"/>
        <end position="4360"/>
    </location>
</feature>
<feature type="compositionally biased region" description="Basic and acidic residues" evidence="1">
    <location>
        <begin position="1494"/>
        <end position="1517"/>
    </location>
</feature>
<feature type="compositionally biased region" description="Basic and acidic residues" evidence="1">
    <location>
        <begin position="947"/>
        <end position="956"/>
    </location>
</feature>
<feature type="region of interest" description="Disordered" evidence="1">
    <location>
        <begin position="224"/>
        <end position="717"/>
    </location>
</feature>
<feature type="compositionally biased region" description="Low complexity" evidence="1">
    <location>
        <begin position="455"/>
        <end position="464"/>
    </location>
</feature>
<feature type="compositionally biased region" description="Basic and acidic residues" evidence="1">
    <location>
        <begin position="5992"/>
        <end position="6004"/>
    </location>
</feature>
<dbReference type="InterPro" id="IPR035099">
    <property type="entry name" value="Anthrax_toxin_C-terminal"/>
</dbReference>
<organism evidence="3 4">
    <name type="scientific">Actinoallomurus bryophytorum</name>
    <dbReference type="NCBI Taxonomy" id="1490222"/>
    <lineage>
        <taxon>Bacteria</taxon>
        <taxon>Bacillati</taxon>
        <taxon>Actinomycetota</taxon>
        <taxon>Actinomycetes</taxon>
        <taxon>Streptosporangiales</taxon>
        <taxon>Thermomonosporaceae</taxon>
        <taxon>Actinoallomurus</taxon>
    </lineage>
</organism>
<dbReference type="EMBL" id="VFOZ01000001">
    <property type="protein sequence ID" value="TQM00506.1"/>
    <property type="molecule type" value="Genomic_DNA"/>
</dbReference>
<feature type="region of interest" description="Disordered" evidence="1">
    <location>
        <begin position="3585"/>
        <end position="3640"/>
    </location>
</feature>
<feature type="compositionally biased region" description="Polar residues" evidence="1">
    <location>
        <begin position="1243"/>
        <end position="1270"/>
    </location>
</feature>
<feature type="region of interest" description="Disordered" evidence="1">
    <location>
        <begin position="3277"/>
        <end position="3302"/>
    </location>
</feature>
<feature type="compositionally biased region" description="Pro residues" evidence="1">
    <location>
        <begin position="6201"/>
        <end position="6211"/>
    </location>
</feature>
<protein>
    <submittedName>
        <fullName evidence="3">Uncharacterized protein</fullName>
    </submittedName>
</protein>
<feature type="region of interest" description="Disordered" evidence="1">
    <location>
        <begin position="6194"/>
        <end position="6234"/>
    </location>
</feature>
<feature type="transmembrane region" description="Helical" evidence="2">
    <location>
        <begin position="126"/>
        <end position="142"/>
    </location>
</feature>
<proteinExistence type="predicted"/>
<evidence type="ECO:0000313" key="4">
    <source>
        <dbReference type="Proteomes" id="UP000316096"/>
    </source>
</evidence>
<feature type="region of interest" description="Disordered" evidence="1">
    <location>
        <begin position="3080"/>
        <end position="3249"/>
    </location>
</feature>
<feature type="transmembrane region" description="Helical" evidence="2">
    <location>
        <begin position="103"/>
        <end position="120"/>
    </location>
</feature>
<feature type="compositionally biased region" description="Basic and acidic residues" evidence="1">
    <location>
        <begin position="632"/>
        <end position="653"/>
    </location>
</feature>
<feature type="region of interest" description="Disordered" evidence="1">
    <location>
        <begin position="3916"/>
        <end position="3938"/>
    </location>
</feature>
<feature type="compositionally biased region" description="Polar residues" evidence="1">
    <location>
        <begin position="2847"/>
        <end position="2856"/>
    </location>
</feature>
<evidence type="ECO:0000256" key="2">
    <source>
        <dbReference type="SAM" id="Phobius"/>
    </source>
</evidence>
<evidence type="ECO:0000313" key="3">
    <source>
        <dbReference type="EMBL" id="TQM00506.1"/>
    </source>
</evidence>
<feature type="compositionally biased region" description="Basic and acidic residues" evidence="1">
    <location>
        <begin position="592"/>
        <end position="603"/>
    </location>
</feature>
<feature type="compositionally biased region" description="Low complexity" evidence="1">
    <location>
        <begin position="348"/>
        <end position="365"/>
    </location>
</feature>
<feature type="compositionally biased region" description="Polar residues" evidence="1">
    <location>
        <begin position="3216"/>
        <end position="3229"/>
    </location>
</feature>
<evidence type="ECO:0000256" key="1">
    <source>
        <dbReference type="SAM" id="MobiDB-lite"/>
    </source>
</evidence>
<feature type="compositionally biased region" description="Pro residues" evidence="1">
    <location>
        <begin position="3812"/>
        <end position="3821"/>
    </location>
</feature>
<feature type="compositionally biased region" description="Basic and acidic residues" evidence="1">
    <location>
        <begin position="2834"/>
        <end position="2846"/>
    </location>
</feature>
<feature type="region of interest" description="Disordered" evidence="1">
    <location>
        <begin position="3746"/>
        <end position="3780"/>
    </location>
</feature>
<feature type="compositionally biased region" description="Polar residues" evidence="1">
    <location>
        <begin position="404"/>
        <end position="415"/>
    </location>
</feature>
<feature type="region of interest" description="Disordered" evidence="1">
    <location>
        <begin position="5329"/>
        <end position="5350"/>
    </location>
</feature>
<feature type="compositionally biased region" description="Acidic residues" evidence="1">
    <location>
        <begin position="3199"/>
        <end position="3208"/>
    </location>
</feature>
<feature type="region of interest" description="Disordered" evidence="1">
    <location>
        <begin position="2073"/>
        <end position="2117"/>
    </location>
</feature>
<keyword evidence="2" id="KW-0812">Transmembrane</keyword>
<feature type="region of interest" description="Disordered" evidence="1">
    <location>
        <begin position="1200"/>
        <end position="1276"/>
    </location>
</feature>
<feature type="region of interest" description="Disordered" evidence="1">
    <location>
        <begin position="4322"/>
        <end position="4377"/>
    </location>
</feature>
<feature type="region of interest" description="Disordered" evidence="1">
    <location>
        <begin position="2428"/>
        <end position="2459"/>
    </location>
</feature>
<feature type="compositionally biased region" description="Low complexity" evidence="1">
    <location>
        <begin position="3185"/>
        <end position="3198"/>
    </location>
</feature>
<feature type="compositionally biased region" description="Basic and acidic residues" evidence="1">
    <location>
        <begin position="1429"/>
        <end position="1438"/>
    </location>
</feature>
<feature type="compositionally biased region" description="Gly residues" evidence="1">
    <location>
        <begin position="386"/>
        <end position="398"/>
    </location>
</feature>
<feature type="compositionally biased region" description="Low complexity" evidence="1">
    <location>
        <begin position="990"/>
        <end position="1024"/>
    </location>
</feature>
<feature type="compositionally biased region" description="Gly residues" evidence="1">
    <location>
        <begin position="833"/>
        <end position="853"/>
    </location>
</feature>
<feature type="region of interest" description="Disordered" evidence="1">
    <location>
        <begin position="747"/>
        <end position="859"/>
    </location>
</feature>
<feature type="region of interest" description="Disordered" evidence="1">
    <location>
        <begin position="892"/>
        <end position="1081"/>
    </location>
</feature>
<keyword evidence="4" id="KW-1185">Reference proteome</keyword>
<feature type="compositionally biased region" description="Polar residues" evidence="1">
    <location>
        <begin position="1474"/>
        <end position="1484"/>
    </location>
</feature>
<feature type="region of interest" description="Disordered" evidence="1">
    <location>
        <begin position="3324"/>
        <end position="3345"/>
    </location>
</feature>
<keyword evidence="2" id="KW-0472">Membrane</keyword>
<feature type="compositionally biased region" description="Low complexity" evidence="1">
    <location>
        <begin position="1444"/>
        <end position="1457"/>
    </location>
</feature>
<feature type="compositionally biased region" description="Gly residues" evidence="1">
    <location>
        <begin position="480"/>
        <end position="490"/>
    </location>
</feature>
<gene>
    <name evidence="3" type="ORF">FB559_6219</name>
</gene>
<feature type="region of interest" description="Disordered" evidence="1">
    <location>
        <begin position="5494"/>
        <end position="5539"/>
    </location>
</feature>
<sequence>MAIVDWHYYLGELDLDAIYDLGNEWIKFGDSLYNGQFKLNDSVAEFRWSGAAGRAASDTWGDHMSVVMNNAADAAWKIGEAINAYGDNIKSIAQQRAEHDTQAFLANLIGAIIGALLPFAFKGLTALFPALAGLMAGMAKVIDQIATRFGAMAAAAAEFAAGAVVGSVTTFGIDMTSTGLASAITGQPFSVDWGQEGMNVGIGAGLGGTLGAGFGQIDRENRFNGVSVPATGGSNVTPETPGNGKTGDFSGSGSGKSVTGGPPPITPRTQGLAPEKSAPGSSGGKNLADGQALPVNGAPKGSGSGETFTAGRSAPDNPPPTETKASGNGSGGRQGTDIPAPVSQPPVSEKTSSGGSGSGSSETLGSGSGRAAAVNGAPPVEVKASGGSGGSGGRGGGDSVSSDAAKQSGSGSRTLKTPGETPVKTDGDVPPVAPPSSDHATSSPALAESRQGVQPGVRPARAAGDPPPGVPPRSADPGGSNSGEGHGSGTGPKEPGKEVGSTGTKQNRFAVPPDRESTSSGPATAGRSGGKSAAGSGDGSAFKGPGNRLGGEIGSPSGARPGETWGWVRYKSGEDGAAVAGPAKAWPQGKVVELKDLPADRDGNGGSSSAKGSGPAFTGPGHRLGQGSNDRPGLKSDESWAELNEKRLGRFEADGSVPGPAKAWPRGRTAGLKDLPADSEKGAPASGGKGSGFEGSGHRLGGGGGSPSGARPGETWGWVRYKRGEDGAAVVGPAKAWPRGKVVELKDLPADADGDGGSSSAKGSGFEGSGHRLGGGGGSPSGARPGETWGWVRYKRGEDGAAVAGPAKAWPRGRMAGLKDLPADSEKSVPASGGKGSGFEGSGHRLGGGGGSPSGARPGETWGWVRYKRGEDGAAIVGPAKAWLRGKVTEFKDLPAGSDNGGRPYSVFNAKRANDDPGFKGPGTRLGRDGTSERAAPGGNKTWAELDDARLKRAEDGTAAVRPVKPQKPATTRQFKDLASESGTGGGSSESGRGTTANRNGNGSSTMLEQPKSKSQPKPQSSPSEEPKAGTQESKSQESEPRSAGREPAKQGHSKQPAPKTDSAPKKTSPSRVQVRVGESFERADRILDSLAGPRGAFEAPRDYAGFRVEVARVIREEGAEKANAYVKGELTEKAASAPARVVDRSAQVRVGESFERADRILDSLAGPRGAFEAPRDYAGFRVEVARVIREEGAEKANAYVKEELTEKTSPPRAPEASAERSGSPQVTSGRETDGFGPPRSGRVTTSPGTRPQLQSGFGTRQRTAGSESTHVWPPTDEKPLVVAGWVLPSDGVIAIPGLPRPMNPAELAAWIRGRPGYSPGTPVVLLAPDARSFASALARRLGADVTGPWGHFVPRSSGELAAGRLETGPDGEPRFVAESYDRWHTYTPRGEVFDRGEVLPGGSDITTAGRAASGTSEHPSASWWWTVRPKETDEAPEGRVTGAPKKAAPSDADPASTQNEPRPVTGGRERSGTRTSIDQSSTSEPRRPVAPAEPREPARRTDARRPEGERSPRDVDDQVSPRPGSDRLVVVGKVLPADGTIVVPGRLRGMTPAAFVAWVKSRPEYESGVPLLLVAKDARSFAPAVASLLGVPVTAPWGAVTPLPSGHLLAATPESDPDGALRLANEWYDAFHTYEPDGQVTELGQILPTTRPLPLDEMAAAVEAGDPMVVWRAPAVAEQPESGSHLAPADREPGPPARNTRSRGDASSGAATQTIPVPGRASDEPTRTAVDGRSVPVPGGRMSGATVAARLVEMPPAERGPELEFMTPAMRRSFAVDREFVGVLADAGLSGREFASIAAPLLIEIPRGVEQPVSARRGLEAILTRMLVNPEVAKNVLLSGAQVWVIPRNESLTSLPPWHARAGTDDGLRGISIRNSGMTAVSEENLLGEERSIGDGPGHDEGYSSVTHEIAHLIYNVGLTDAQRQQITDWYGRKLRLSQQGSDTIWPDGRYQDTNRPGETNYSATNEREFFAQLVNVYLGTNTGFDPATYLHRNNGPAYVEQHEGPLAGLLQSIFDGPEPVTNANPVGETRAGNEFYSGYRSFWAAIERTGEDYVTAATSLWQTIRAGLGRTFSGATPDGADTGRSRPSGSTTVPTPSRSAAETSAAGHDRAMSDLSATEEAERLAALPADERLQALRALPEERRDALALDPEFFQRIRALLPTGFADVAAALMIQIPEGVEQPATARYRLQSILATMLGDPDVAGRLLSRQVRVVVIPKSQALTSLAPWRDLAGKSFNNRHDMTWDDVRGAGATSDRPVTAVAEENLVGEANVVGGTGSAHPPGYSTVVHEIAHSIHLLGLSEEDQRTILRSWQAKWEAERAGGPVAWPDGLLRTSGDVNHSATDDREYFAQAVNTYLGVNKGFDGNTKSRRNNGLKWIQEHEKSLLPILQRTFGNKPAISIPVNPVGGPEAVIEGAVQDFWRSVETSSAPAPARKRAAPEAPGTRKRPSLGSGSGLGQVIDLGNGVRANGLYRALAGEPRPRTAADYQTFLSDSVDGRRPLSFVVNIILPAGEVGRIPEVIDAVMTGYDGPPGRVAFVFGVNQQGVPGAGLPARVSNQINRILGSLTYPAAVVGSVFAREFRPGTMRNEVLSSSATRALVEGFVAAGTHPYISVQDFDQGARTVPSGKHVFQHFDDKLQVAGGVDRPVMMAGGYRVSPDMEAKPGLRDAVLEDMRTRDQLAAIHPLLPYAPEPNLFFDGTLLSVEGTEIRFGDGGAEFGRLAETLNTAYAAELSLAHSTDEDGREAARVDGANNRHPLRGQAYVVDFVEGATATDLSRFNERFTGSRGSLPQSHSTLESVRTQFYLSRTASSGTSLGRYRAGLRTRYLNPDADRAHDPLRRTSSDLQETSSGRQRWRPLHRSDQRDIAAGGRLNRRISMDLTIPPGPDDETGTPAAGVQADEAVLAAHLVAGSDPMTKLIYQMSFLGDEILTHGMPPPVAGNTLFDAVARFVGRSADSVRTGAVHAMRDELGIEAEDRGMAQPAVMQGVRSPFGYGDLINAFVQHTLVRHTEEHSENQRADSARDLAGRAIATHLGQTLVIHLPDGDTVRLEPFRDASGGTVEVDLHTIGDRQTFLPHGVRASRASASRRAIDHDGDTEMPDASQQSSFSFPPGPPVAAPWKTMWPESRRGSRTQTIFASLPPVAEDVSPPQATTAEQTYESDDSQVDPLDTTRPLDPDLLEPPADSFAESAEPAEPAEPEESTEPVEPQESTAPHESTEPVQSTEPVEPEESTKPAALDTSATAARPRYAAPAALRTFFSTKIKSLHRRFAAAGTSSAPAVPATRNGAGNGSTPSRPVLKMPQGIGDFVANTMDAIDATVPPVPRGPHLRAGRLPSIRPDQGFELTPERLADEFGMPRANQTRFRQFADRFNLVLDVRPTNPASRRWLEDGALPKPHTIKSKTINELDVHLGASGDQIGLVGFFRPRLPSADDLASMPEQQRRQVEARYEQRRRESVDLAAEMTKYTQSGEFRIRDGVIEGIGADGEFRPLTGDHDLYNIRLLDDGAPLSKDAYEEVIWLLTHRNMGVQHGAHMYWRPDGAFQEQIFNEIVSKHQMGAAGAEPLIRFSPGEEPSLVFADETATTSMSSEPAPEQVEPPPARRVRWADQTGETTGETTAETTGEQDDSGTAPPPEPMKLADVLDQAQVYVLDDRPVLLRLPGAPADLPAPDPRTVEQLGSMAPPQTVFVIAEIRDGDVVIGDQVVTPAVLGAVLGARAPGYQPFLLSPGSSPVAERLTTVTDGPVLSAPSGVDYDPDRATMTPRADTKGKGKAKASDTASFRLHLPDEPAAAPLDLVLAGEPVREPPSEEPPPKPTTSPAPAGTTPKDVDEMVRSIGVPRAGLPYVPALIRAVQEELAAQGVTVTDDQMVFFVKQLLARYQYLLGDSADDENTSGLMVPIGGAEVLVTFDPSDPHTVDNPAGSTTAPSTLPPAEGEHEGFETVNAGYATGAHVETHSGSTERTPGGLSAMFGYGVAPGVLNVVKAGASIKGVANQSSRSTTHVMDAEGGHVEDNRIEHTLVAYRPNISVKIRTGGSGKTPPGWEKIKPIRIADPGTERLLLWLANSYLAEPAARQVTAAGEGVKRTRLAPHFSASGLTRLPKLFDEIVHTLESQGLKLKLGGATRGELWQKLLNLGVHLGKAVNDKDGYELTLHDEHGRTVAIVQVYSARLPDGVRQVGATSEKRHIEDVRTLIDGGSSGHNLTNTSSVTPLAVEFGLLPLPDAAPDVGLAASVGLTYTETNVDSLSAGRVGLWVQVPRFSGQAGAYKMTFAHQAKVWVRGAKKSPDAKTVTTPVVGRALVSVPEPQAFEHGLPVDGEALKTLPEGDTVPYDPEAIRGGGQRGTETGKDKGKGKAVEEPASEPIPPHILKGKGIGTGLLRTDEATVEEIRRMLKEELRPYGFLPEEDRPFGEHRHTHGNKVESRLDNKELLDKMVSLQSLDTNYDQAHQDGLTFTLRLRRGAAGMDLDTDSAKVTIRAKSREDTPPEYLGTVETFHLVNLAMGMDTAGQGTSHSRKIALSLKFKGLFKYLKAALTGIEAQRISGASDSAAFLNNRPELADRVGKALKLRLTDDYEVTVEYQHSGEIGKIAKDHRDRVLPPIERQTAVAHVPTLGNHTHPTLKPSEMSVAELINTERNTPSDVLDQAIIYYADLAGLREAAAGMLKDLVGPAGAADRDVSSFAGHTLVRSHLKEIFNREYTTDRPFEPGLIRNTFGALDISGSLGPARFVDATSDPFVIGIIKLLLLESRLTATKSSGITWDQLDLELGSVAGQANLSTEWDVNRHWQRNTSKSSGRTGAKELIQLKIDRAYLFEAPADLKVSGLLEKRAKLLPSSTAKPGPKTLENRPVGFLLSEPDALHEYARRTVPLSDTQLTDVMKRWQSGELIMNGDVAAGVLTRWRTDVAGRPKARPEDLAFIDALGRDLARAHELGGIRILDQDGRRRFGEAFGQGLSDPPALDPYLGTPLDLVQYAQGTARLDDTRLAEAMTAWQAGTLLLPGDVVAGILLRWTPQAPVDRDELAATLASRHGQGTAPVRDEDLRRRLQETFGRKLPQPPIPAGEVEIPEYLTREDRGGRFIGANGIESFKHRNGKSTYQIVKERIDKVAPGMLSAGAELWNRDRRVIGRMQGGVDALQSLLAKGRDDAMLDEFLAEDGYTFYLVNPTGWLLSDIVEVTISSDLFSPEIGHFVPNTGTEIYGYGGSGTSMGRSRDGGQALTFAKLNMGGLQKPASGGGNTSLKIAEGHHRGTTRSETHLKEQTKYAGYDGQYIVGFDTETSMRVRRLDMSHRPLNNRLLHTFDRWTKHSATSSVTVPGRLEVQVGRALAESGRARGPHPPPDLRPLPKLPGNSFNTGVVFGDTQRIARKMLERMFEPGLVDRLLSPTATHAKTGEPHTRPVLSLPLLFSRMHLGNHLADAAGGGTYWLPDGIFEPGQSRKRADIGLKGDFYGLEVLGTMKKGSGVGRYNKYQSGTTVSASTDHSRVVGDFGLSGSGAIGDHTPGHSWSTDNGAGRSTAFGDSTGASVNKRDEQHGKEKGPLQLVRMRFRGTLVAKRFNDHLFRKNKPTGHFESDPITGEAYAELYQEQIDDLNRQLHENARAPRRDWPAMERAPRLDLAPLLTDTGGARVDALRAYRGVAQRIRRQAGANTPVVLTADQAALTVSAHEQVLRWAVRTMRDDLEAIRRVTPDFEAPEALARYELRLHALGVEGAEAALGPVESLPDETTTVINTVNALHSQRPDNPTGAPASAPREAAALSLDPAFLGRDVAHELNAHVQVDIVGLDGTVRRTWADPDGRAFTFDPARIRRDASGALWIFDPVTSKNRFFTAEIAQRDGLLQPDMRAELDAYGFGYAELGRLYLLAQERQQTFEQAAGAELAIRRDRLTAHHDDLPELLQHAADAQAHWRQEAIERRRLQAENDSLTGFLELSEKRHQAEWNEEAATKILDLLRAAARSGFRTDLTEQEVREIADGLDRMTFQHDRELAMSRREQRHARAERRELAAWAPQDRGGSSAASRTGGGLTREQESALTSQGLAPLYVPATGDEIVNALGAGAATELAAIGRGRPATPDELRRHLADMLAADLARTSAERRLWPMIDAELGRIGLSRDAPMTDDLRRSLMAMLTSPGRSDGAEVLMLVATGVVLRLRVVVISPSGVADEYGFPSGRRIVLVRLPQGGAYIGVWTATRQVGDGAPSEDPPSPAPSPGPQSTGSRQPIANLGVDPFSGVGI</sequence>
<feature type="compositionally biased region" description="Gly residues" evidence="1">
    <location>
        <begin position="765"/>
        <end position="780"/>
    </location>
</feature>
<feature type="region of interest" description="Disordered" evidence="1">
    <location>
        <begin position="1393"/>
        <end position="1527"/>
    </location>
</feature>
<feature type="compositionally biased region" description="Low complexity" evidence="1">
    <location>
        <begin position="3613"/>
        <end position="3625"/>
    </location>
</feature>
<name>A0A543CTS3_9ACTN</name>
<feature type="compositionally biased region" description="Basic and acidic residues" evidence="1">
    <location>
        <begin position="1035"/>
        <end position="1050"/>
    </location>
</feature>
<reference evidence="3 4" key="1">
    <citation type="submission" date="2019-06" db="EMBL/GenBank/DDBJ databases">
        <title>Sequencing the genomes of 1000 actinobacteria strains.</title>
        <authorList>
            <person name="Klenk H.-P."/>
        </authorList>
    </citation>
    <scope>NUCLEOTIDE SEQUENCE [LARGE SCALE GENOMIC DNA]</scope>
    <source>
        <strain evidence="3 4">DSM 102200</strain>
    </source>
</reference>
<dbReference type="SUPFAM" id="SSF81298">
    <property type="entry name" value="Adenylylcyclase toxin (the edema factor)"/>
    <property type="match status" value="1"/>
</dbReference>
<feature type="region of interest" description="Disordered" evidence="1">
    <location>
        <begin position="1677"/>
        <end position="1743"/>
    </location>
</feature>
<feature type="transmembrane region" description="Helical" evidence="2">
    <location>
        <begin position="149"/>
        <end position="173"/>
    </location>
</feature>
<accession>A0A543CTS3</accession>
<comment type="caution">
    <text evidence="3">The sequence shown here is derived from an EMBL/GenBank/DDBJ whole genome shotgun (WGS) entry which is preliminary data.</text>
</comment>
<feature type="region of interest" description="Disordered" evidence="1">
    <location>
        <begin position="5992"/>
        <end position="6031"/>
    </location>
</feature>
<feature type="region of interest" description="Disordered" evidence="1">
    <location>
        <begin position="3805"/>
        <end position="3831"/>
    </location>
</feature>
<feature type="compositionally biased region" description="Gly residues" evidence="1">
    <location>
        <begin position="685"/>
        <end position="707"/>
    </location>
</feature>
<feature type="region of interest" description="Disordered" evidence="1">
    <location>
        <begin position="2832"/>
        <end position="2863"/>
    </location>
</feature>
<feature type="compositionally biased region" description="Basic and acidic residues" evidence="1">
    <location>
        <begin position="5528"/>
        <end position="5539"/>
    </location>
</feature>
<feature type="compositionally biased region" description="Polar residues" evidence="1">
    <location>
        <begin position="2087"/>
        <end position="2104"/>
    </location>
</feature>
<feature type="compositionally biased region" description="Pro residues" evidence="1">
    <location>
        <begin position="5337"/>
        <end position="5348"/>
    </location>
</feature>
<feature type="compositionally biased region" description="Polar residues" evidence="1">
    <location>
        <begin position="1221"/>
        <end position="1230"/>
    </location>
</feature>
<feature type="compositionally biased region" description="Low complexity" evidence="1">
    <location>
        <begin position="530"/>
        <end position="544"/>
    </location>
</feature>
<feature type="compositionally biased region" description="Low complexity" evidence="1">
    <location>
        <begin position="6005"/>
        <end position="6020"/>
    </location>
</feature>
<dbReference type="Proteomes" id="UP000316096">
    <property type="component" value="Unassembled WGS sequence"/>
</dbReference>